<comment type="caution">
    <text evidence="4">The sequence shown here is derived from an EMBL/GenBank/DDBJ whole genome shotgun (WGS) entry which is preliminary data.</text>
</comment>
<protein>
    <submittedName>
        <fullName evidence="4">Prepilin peptidase</fullName>
    </submittedName>
</protein>
<keyword evidence="2" id="KW-1133">Transmembrane helix</keyword>
<keyword evidence="2" id="KW-0472">Membrane</keyword>
<name>A0ABX3K176_9BACL</name>
<dbReference type="InterPro" id="IPR050882">
    <property type="entry name" value="Prepilin_peptidase/N-MTase"/>
</dbReference>
<evidence type="ECO:0000313" key="4">
    <source>
        <dbReference type="EMBL" id="OOC63205.1"/>
    </source>
</evidence>
<dbReference type="PANTHER" id="PTHR30487:SF0">
    <property type="entry name" value="PREPILIN LEADER PEPTIDASE_N-METHYLTRANSFERASE-RELATED"/>
    <property type="match status" value="1"/>
</dbReference>
<dbReference type="InterPro" id="IPR000045">
    <property type="entry name" value="Prepilin_IV_endopep_pep"/>
</dbReference>
<feature type="domain" description="Prepilin type IV endopeptidase peptidase" evidence="3">
    <location>
        <begin position="8"/>
        <end position="109"/>
    </location>
</feature>
<dbReference type="Pfam" id="PF01478">
    <property type="entry name" value="Peptidase_A24"/>
    <property type="match status" value="1"/>
</dbReference>
<evidence type="ECO:0000256" key="2">
    <source>
        <dbReference type="SAM" id="Phobius"/>
    </source>
</evidence>
<evidence type="ECO:0000256" key="1">
    <source>
        <dbReference type="ARBA" id="ARBA00005801"/>
    </source>
</evidence>
<keyword evidence="5" id="KW-1185">Reference proteome</keyword>
<dbReference type="Proteomes" id="UP000189059">
    <property type="component" value="Unassembled WGS sequence"/>
</dbReference>
<dbReference type="RefSeq" id="WP_077567944.1">
    <property type="nucleotide sequence ID" value="NZ_MRVI01000001.1"/>
</dbReference>
<dbReference type="EMBL" id="MRVI01000001">
    <property type="protein sequence ID" value="OOC63205.1"/>
    <property type="molecule type" value="Genomic_DNA"/>
</dbReference>
<reference evidence="4 5" key="1">
    <citation type="submission" date="2016-12" db="EMBL/GenBank/DDBJ databases">
        <title>Genome sequencing and description of Paenibacillus sp. nov. from high altitude lake in the Indian Trans- Himalayas.</title>
        <authorList>
            <person name="Kiran S."/>
            <person name="Swarnkar M.K."/>
            <person name="Rana A."/>
            <person name="Tewari R."/>
            <person name="Gulati A."/>
        </authorList>
    </citation>
    <scope>NUCLEOTIDE SEQUENCE [LARGE SCALE GENOMIC DNA]</scope>
    <source>
        <strain evidence="4 5">IHBB 9951</strain>
    </source>
</reference>
<feature type="transmembrane region" description="Helical" evidence="2">
    <location>
        <begin position="25"/>
        <end position="43"/>
    </location>
</feature>
<comment type="similarity">
    <text evidence="1">Belongs to the peptidase A24 family.</text>
</comment>
<proteinExistence type="inferred from homology"/>
<evidence type="ECO:0000313" key="5">
    <source>
        <dbReference type="Proteomes" id="UP000189059"/>
    </source>
</evidence>
<feature type="transmembrane region" description="Helical" evidence="2">
    <location>
        <begin position="50"/>
        <end position="70"/>
    </location>
</feature>
<feature type="transmembrane region" description="Helical" evidence="2">
    <location>
        <begin position="149"/>
        <end position="168"/>
    </location>
</feature>
<evidence type="ECO:0000259" key="3">
    <source>
        <dbReference type="Pfam" id="PF01478"/>
    </source>
</evidence>
<dbReference type="Gene3D" id="1.20.120.1220">
    <property type="match status" value="1"/>
</dbReference>
<gene>
    <name evidence="4" type="ORF">BBD40_15835</name>
</gene>
<feature type="transmembrane region" description="Helical" evidence="2">
    <location>
        <begin position="90"/>
        <end position="113"/>
    </location>
</feature>
<organism evidence="4 5">
    <name type="scientific">Paenibacillus ihbetae</name>
    <dbReference type="NCBI Taxonomy" id="1870820"/>
    <lineage>
        <taxon>Bacteria</taxon>
        <taxon>Bacillati</taxon>
        <taxon>Bacillota</taxon>
        <taxon>Bacilli</taxon>
        <taxon>Bacillales</taxon>
        <taxon>Paenibacillaceae</taxon>
        <taxon>Paenibacillus</taxon>
    </lineage>
</organism>
<sequence>MGMAYGICAMYLIAAFITDLRAMKIPNLLTVASMVLGLTYHGVLSGGEGLLFSLLGLGAGFSILLVMYVIGAVGAGDVKLFGGIGAWTGLWFTLQSIMYSVLFAGVIALAILSWRRETFHRLRKVIGSMLGVFMFKSLAPWRSCQEEQLRFPFMIAVLPGVISAYMMLHM</sequence>
<accession>A0ABX3K176</accession>
<dbReference type="PANTHER" id="PTHR30487">
    <property type="entry name" value="TYPE 4 PREPILIN-LIKE PROTEINS LEADER PEPTIDE-PROCESSING ENZYME"/>
    <property type="match status" value="1"/>
</dbReference>
<keyword evidence="2" id="KW-0812">Transmembrane</keyword>